<dbReference type="Pfam" id="PF14957">
    <property type="entry name" value="BORG_CEP"/>
    <property type="match status" value="1"/>
</dbReference>
<dbReference type="eggNOG" id="ENOG502RKYM">
    <property type="taxonomic scope" value="Eukaryota"/>
</dbReference>
<dbReference type="FunCoup" id="W5LSR2">
    <property type="interactions" value="660"/>
</dbReference>
<comment type="subcellular location">
    <subcellularLocation>
        <location evidence="1">Endomembrane system</location>
        <topology evidence="1">Peripheral membrane protein</topology>
    </subcellularLocation>
</comment>
<dbReference type="HOGENOM" id="CLU_073229_0_0_1"/>
<dbReference type="PROSITE" id="PS50108">
    <property type="entry name" value="CRIB"/>
    <property type="match status" value="1"/>
</dbReference>
<protein>
    <submittedName>
        <fullName evidence="5">CDC42 effector protein (Rho GTPase binding) 3</fullName>
    </submittedName>
</protein>
<dbReference type="PANTHER" id="PTHR15344">
    <property type="entry name" value="CDC42 EFFECTOR PROTEIN BORG"/>
    <property type="match status" value="1"/>
</dbReference>
<comment type="similarity">
    <text evidence="2">Belongs to the BORG/CEP family.</text>
</comment>
<keyword evidence="6" id="KW-1185">Reference proteome</keyword>
<dbReference type="InParanoid" id="W5LSR2"/>
<dbReference type="GeneTree" id="ENSGT00940000157736"/>
<dbReference type="GO" id="GO:0031267">
    <property type="term" value="F:small GTPase binding"/>
    <property type="evidence" value="ECO:0007669"/>
    <property type="project" value="TreeGrafter"/>
</dbReference>
<dbReference type="Bgee" id="ENSAMXG00000025311">
    <property type="expression patterns" value="Expressed in heart and 14 other cell types or tissues"/>
</dbReference>
<dbReference type="GO" id="GO:0005886">
    <property type="term" value="C:plasma membrane"/>
    <property type="evidence" value="ECO:0007669"/>
    <property type="project" value="TreeGrafter"/>
</dbReference>
<evidence type="ECO:0000256" key="3">
    <source>
        <dbReference type="SAM" id="MobiDB-lite"/>
    </source>
</evidence>
<accession>W5LSR2</accession>
<organism evidence="5 6">
    <name type="scientific">Astyanax mexicanus</name>
    <name type="common">Blind cave fish</name>
    <name type="synonym">Astyanax fasciatus mexicanus</name>
    <dbReference type="NCBI Taxonomy" id="7994"/>
    <lineage>
        <taxon>Eukaryota</taxon>
        <taxon>Metazoa</taxon>
        <taxon>Chordata</taxon>
        <taxon>Craniata</taxon>
        <taxon>Vertebrata</taxon>
        <taxon>Euteleostomi</taxon>
        <taxon>Actinopterygii</taxon>
        <taxon>Neopterygii</taxon>
        <taxon>Teleostei</taxon>
        <taxon>Ostariophysi</taxon>
        <taxon>Characiformes</taxon>
        <taxon>Characoidei</taxon>
        <taxon>Acestrorhamphidae</taxon>
        <taxon>Acestrorhamphinae</taxon>
        <taxon>Astyanax</taxon>
    </lineage>
</organism>
<reference evidence="5" key="4">
    <citation type="submission" date="2025-09" db="UniProtKB">
        <authorList>
            <consortium name="Ensembl"/>
        </authorList>
    </citation>
    <scope>IDENTIFICATION</scope>
</reference>
<dbReference type="GO" id="GO:0005737">
    <property type="term" value="C:cytoplasm"/>
    <property type="evidence" value="ECO:0007669"/>
    <property type="project" value="UniProtKB-ARBA"/>
</dbReference>
<dbReference type="AlphaFoldDB" id="W5LSR2"/>
<dbReference type="InterPro" id="IPR000095">
    <property type="entry name" value="CRIB_dom"/>
</dbReference>
<feature type="domain" description="CRIB" evidence="4">
    <location>
        <begin position="31"/>
        <end position="45"/>
    </location>
</feature>
<dbReference type="GO" id="GO:0007266">
    <property type="term" value="P:Rho protein signal transduction"/>
    <property type="evidence" value="ECO:0007669"/>
    <property type="project" value="TreeGrafter"/>
</dbReference>
<dbReference type="GO" id="GO:0008360">
    <property type="term" value="P:regulation of cell shape"/>
    <property type="evidence" value="ECO:0007669"/>
    <property type="project" value="TreeGrafter"/>
</dbReference>
<reference evidence="5" key="3">
    <citation type="submission" date="2025-08" db="UniProtKB">
        <authorList>
            <consortium name="Ensembl"/>
        </authorList>
    </citation>
    <scope>IDENTIFICATION</scope>
</reference>
<name>W5LSR2_ASTMX</name>
<dbReference type="SMART" id="SM00285">
    <property type="entry name" value="PBD"/>
    <property type="match status" value="1"/>
</dbReference>
<reference evidence="6" key="1">
    <citation type="submission" date="2013-03" db="EMBL/GenBank/DDBJ databases">
        <authorList>
            <person name="Jeffery W."/>
            <person name="Warren W."/>
            <person name="Wilson R.K."/>
        </authorList>
    </citation>
    <scope>NUCLEOTIDE SEQUENCE</scope>
    <source>
        <strain evidence="6">female</strain>
    </source>
</reference>
<feature type="region of interest" description="Disordered" evidence="3">
    <location>
        <begin position="132"/>
        <end position="151"/>
    </location>
</feature>
<dbReference type="STRING" id="7994.ENSAMXP00000026017"/>
<dbReference type="Pfam" id="PF00786">
    <property type="entry name" value="PBD"/>
    <property type="match status" value="1"/>
</dbReference>
<evidence type="ECO:0000256" key="2">
    <source>
        <dbReference type="ARBA" id="ARBA00010770"/>
    </source>
</evidence>
<dbReference type="Ensembl" id="ENSAMXT00000026037.2">
    <property type="protein sequence ID" value="ENSAMXP00000026017.2"/>
    <property type="gene ID" value="ENSAMXG00000025311.2"/>
</dbReference>
<dbReference type="InterPro" id="IPR051296">
    <property type="entry name" value="Cdc42_Effector_BORG/CEP"/>
</dbReference>
<reference evidence="6" key="2">
    <citation type="journal article" date="2014" name="Nat. Commun.">
        <title>The cavefish genome reveals candidate genes for eye loss.</title>
        <authorList>
            <person name="McGaugh S.E."/>
            <person name="Gross J.B."/>
            <person name="Aken B."/>
            <person name="Blin M."/>
            <person name="Borowsky R."/>
            <person name="Chalopin D."/>
            <person name="Hinaux H."/>
            <person name="Jeffery W.R."/>
            <person name="Keene A."/>
            <person name="Ma L."/>
            <person name="Minx P."/>
            <person name="Murphy D."/>
            <person name="O'Quin K.E."/>
            <person name="Retaux S."/>
            <person name="Rohner N."/>
            <person name="Searle S.M."/>
            <person name="Stahl B.A."/>
            <person name="Tabin C."/>
            <person name="Volff J.N."/>
            <person name="Yoshizawa M."/>
            <person name="Warren W.C."/>
        </authorList>
    </citation>
    <scope>NUCLEOTIDE SEQUENCE [LARGE SCALE GENOMIC DNA]</scope>
    <source>
        <strain evidence="6">female</strain>
    </source>
</reference>
<dbReference type="Proteomes" id="UP000018467">
    <property type="component" value="Unassembled WGS sequence"/>
</dbReference>
<evidence type="ECO:0000259" key="4">
    <source>
        <dbReference type="PROSITE" id="PS50108"/>
    </source>
</evidence>
<dbReference type="GO" id="GO:0031274">
    <property type="term" value="P:positive regulation of pseudopodium assembly"/>
    <property type="evidence" value="ECO:0007669"/>
    <property type="project" value="TreeGrafter"/>
</dbReference>
<evidence type="ECO:0000256" key="1">
    <source>
        <dbReference type="ARBA" id="ARBA00004184"/>
    </source>
</evidence>
<dbReference type="GO" id="GO:0005856">
    <property type="term" value="C:cytoskeleton"/>
    <property type="evidence" value="ECO:0007669"/>
    <property type="project" value="TreeGrafter"/>
</dbReference>
<evidence type="ECO:0000313" key="6">
    <source>
        <dbReference type="Proteomes" id="UP000018467"/>
    </source>
</evidence>
<sequence length="333" mass="36230">MPAKTPIYLKSNHSKKGKKCRLRDILSPDMISPPLGDFRHTIHIGKGGECDAFGDMSFLQGKFELLPGKGGMIRAPYGTHGEFIRANSASDASFLETPSPILKNAISLPTIGGSQAIALPLISSTIFPMSRDPLDDLAGPPTPPASSEGTDDLDILQMETLLQSITIFRRDPSPVPEEISEKPTFSINLVEKPTAKKTPNQNNVHNAKKENIEKPFISFFINGNSNENSNSNGIGSYKNNSSSSSFSNGYNHSNDDTIFQYEKNLSSFNGDWADRDSGVEEGRICDFDFELSKSKSVSQDSVTQVTGSLLSLELDLGPSILDEVLNIMSKPEP</sequence>
<evidence type="ECO:0000313" key="5">
    <source>
        <dbReference type="Ensembl" id="ENSAMXP00000026017.2"/>
    </source>
</evidence>
<dbReference type="InterPro" id="IPR029273">
    <property type="entry name" value="Cdc42_effect-like"/>
</dbReference>
<dbReference type="PANTHER" id="PTHR15344:SF3">
    <property type="entry name" value="CDC42 EFFECTOR PROTEIN 3"/>
    <property type="match status" value="1"/>
</dbReference>
<dbReference type="GO" id="GO:0030838">
    <property type="term" value="P:positive regulation of actin filament polymerization"/>
    <property type="evidence" value="ECO:0007669"/>
    <property type="project" value="TreeGrafter"/>
</dbReference>
<proteinExistence type="inferred from homology"/>
<dbReference type="GO" id="GO:0012505">
    <property type="term" value="C:endomembrane system"/>
    <property type="evidence" value="ECO:0007669"/>
    <property type="project" value="UniProtKB-SubCell"/>
</dbReference>